<dbReference type="AlphaFoldDB" id="A0A6P8B2S4"/>
<dbReference type="GO" id="GO:0016301">
    <property type="term" value="F:kinase activity"/>
    <property type="evidence" value="ECO:0007669"/>
    <property type="project" value="UniProtKB-KW"/>
</dbReference>
<reference evidence="12" key="2">
    <citation type="submission" date="2019-10" db="EMBL/GenBank/DDBJ databases">
        <authorList>
            <consortium name="NCBI Genome Project"/>
        </authorList>
    </citation>
    <scope>NUCLEOTIDE SEQUENCE</scope>
    <source>
        <strain evidence="12">NI907</strain>
    </source>
</reference>
<dbReference type="FunFam" id="3.40.50.2020:FF:000014">
    <property type="entry name" value="Ribose-phosphate pyrophosphokinase 1"/>
    <property type="match status" value="1"/>
</dbReference>
<evidence type="ECO:0000256" key="6">
    <source>
        <dbReference type="ARBA" id="ARBA00022741"/>
    </source>
</evidence>
<dbReference type="GO" id="GO:0006164">
    <property type="term" value="P:purine nucleotide biosynthetic process"/>
    <property type="evidence" value="ECO:0007669"/>
    <property type="project" value="TreeGrafter"/>
</dbReference>
<keyword evidence="8" id="KW-0067">ATP-binding</keyword>
<dbReference type="SMART" id="SM01400">
    <property type="entry name" value="Pribosyltran_N"/>
    <property type="match status" value="1"/>
</dbReference>
<feature type="region of interest" description="Disordered" evidence="9">
    <location>
        <begin position="55"/>
        <end position="79"/>
    </location>
</feature>
<dbReference type="InterPro" id="IPR029057">
    <property type="entry name" value="PRTase-like"/>
</dbReference>
<keyword evidence="6" id="KW-0547">Nucleotide-binding</keyword>
<evidence type="ECO:0000256" key="1">
    <source>
        <dbReference type="ARBA" id="ARBA00004996"/>
    </source>
</evidence>
<sequence length="79" mass="8543">MSSTSNSIKLLSGNSQLGIEIAKTLSLNYSNQETSVTVGESVRDEDVFIIQSTMPGDINDARQDKKDRSRAPISAKLIA</sequence>
<dbReference type="Proteomes" id="UP000515153">
    <property type="component" value="Unplaced"/>
</dbReference>
<keyword evidence="7" id="KW-0418">Kinase</keyword>
<comment type="pathway">
    <text evidence="1">Metabolic intermediate biosynthesis; 5-phospho-alpha-D-ribose 1-diphosphate biosynthesis; 5-phospho-alpha-D-ribose 1-diphosphate from D-ribose 5-phosphate (route I): step 1/1.</text>
</comment>
<evidence type="ECO:0000259" key="10">
    <source>
        <dbReference type="Pfam" id="PF13793"/>
    </source>
</evidence>
<evidence type="ECO:0000256" key="9">
    <source>
        <dbReference type="SAM" id="MobiDB-lite"/>
    </source>
</evidence>
<dbReference type="InterPro" id="IPR005946">
    <property type="entry name" value="Rib-P_diPkinase"/>
</dbReference>
<evidence type="ECO:0000256" key="8">
    <source>
        <dbReference type="ARBA" id="ARBA00022840"/>
    </source>
</evidence>
<name>A0A6P8B2S4_PYRGI</name>
<dbReference type="PANTHER" id="PTHR10210">
    <property type="entry name" value="RIBOSE-PHOSPHATE DIPHOSPHOKINASE FAMILY MEMBER"/>
    <property type="match status" value="1"/>
</dbReference>
<evidence type="ECO:0000256" key="4">
    <source>
        <dbReference type="ARBA" id="ARBA00022679"/>
    </source>
</evidence>
<reference evidence="12" key="1">
    <citation type="journal article" date="2019" name="Mol. Biol. Evol.">
        <title>Blast fungal genomes show frequent chromosomal changes, gene gains and losses, and effector gene turnover.</title>
        <authorList>
            <person name="Gomez Luciano L.B."/>
            <person name="Jason Tsai I."/>
            <person name="Chuma I."/>
            <person name="Tosa Y."/>
            <person name="Chen Y.H."/>
            <person name="Li J.Y."/>
            <person name="Li M.Y."/>
            <person name="Jade Lu M.Y."/>
            <person name="Nakayashiki H."/>
            <person name="Li W.H."/>
        </authorList>
    </citation>
    <scope>NUCLEOTIDE SEQUENCE</scope>
    <source>
        <strain evidence="12">NI907</strain>
    </source>
</reference>
<proteinExistence type="inferred from homology"/>
<evidence type="ECO:0000313" key="11">
    <source>
        <dbReference type="Proteomes" id="UP000515153"/>
    </source>
</evidence>
<keyword evidence="5" id="KW-0545">Nucleotide biosynthesis</keyword>
<keyword evidence="11" id="KW-1185">Reference proteome</keyword>
<evidence type="ECO:0000256" key="3">
    <source>
        <dbReference type="ARBA" id="ARBA00013247"/>
    </source>
</evidence>
<dbReference type="GO" id="GO:0006015">
    <property type="term" value="P:5-phosphoribose 1-diphosphate biosynthetic process"/>
    <property type="evidence" value="ECO:0007669"/>
    <property type="project" value="TreeGrafter"/>
</dbReference>
<gene>
    <name evidence="12" type="ORF">PgNI_07557</name>
</gene>
<feature type="domain" description="Ribose-phosphate pyrophosphokinase N-terminal" evidence="10">
    <location>
        <begin position="15"/>
        <end position="60"/>
    </location>
</feature>
<dbReference type="InterPro" id="IPR029099">
    <property type="entry name" value="Pribosyltran_N"/>
</dbReference>
<dbReference type="GO" id="GO:0005737">
    <property type="term" value="C:cytoplasm"/>
    <property type="evidence" value="ECO:0007669"/>
    <property type="project" value="TreeGrafter"/>
</dbReference>
<comment type="similarity">
    <text evidence="2">Belongs to the ribose-phosphate pyrophosphokinase family.</text>
</comment>
<dbReference type="Gene3D" id="3.40.50.2020">
    <property type="match status" value="1"/>
</dbReference>
<evidence type="ECO:0000256" key="5">
    <source>
        <dbReference type="ARBA" id="ARBA00022727"/>
    </source>
</evidence>
<dbReference type="SUPFAM" id="SSF53271">
    <property type="entry name" value="PRTase-like"/>
    <property type="match status" value="1"/>
</dbReference>
<evidence type="ECO:0000256" key="2">
    <source>
        <dbReference type="ARBA" id="ARBA00006478"/>
    </source>
</evidence>
<evidence type="ECO:0000256" key="7">
    <source>
        <dbReference type="ARBA" id="ARBA00022777"/>
    </source>
</evidence>
<dbReference type="EC" id="2.7.6.1" evidence="3"/>
<dbReference type="PANTHER" id="PTHR10210:SF32">
    <property type="entry name" value="RIBOSE-PHOSPHATE PYROPHOSPHOKINASE 2"/>
    <property type="match status" value="1"/>
</dbReference>
<dbReference type="GeneID" id="41962476"/>
<dbReference type="GO" id="GO:0004749">
    <property type="term" value="F:ribose phosphate diphosphokinase activity"/>
    <property type="evidence" value="ECO:0007669"/>
    <property type="project" value="UniProtKB-EC"/>
</dbReference>
<dbReference type="GO" id="GO:0000287">
    <property type="term" value="F:magnesium ion binding"/>
    <property type="evidence" value="ECO:0007669"/>
    <property type="project" value="InterPro"/>
</dbReference>
<keyword evidence="4" id="KW-0808">Transferase</keyword>
<dbReference type="GO" id="GO:0005524">
    <property type="term" value="F:ATP binding"/>
    <property type="evidence" value="ECO:0007669"/>
    <property type="project" value="UniProtKB-KW"/>
</dbReference>
<evidence type="ECO:0000313" key="12">
    <source>
        <dbReference type="RefSeq" id="XP_030981425.1"/>
    </source>
</evidence>
<dbReference type="GO" id="GO:0002189">
    <property type="term" value="C:ribose phosphate diphosphokinase complex"/>
    <property type="evidence" value="ECO:0007669"/>
    <property type="project" value="TreeGrafter"/>
</dbReference>
<protein>
    <recommendedName>
        <fullName evidence="3">ribose-phosphate diphosphokinase</fullName>
        <ecNumber evidence="3">2.7.6.1</ecNumber>
    </recommendedName>
</protein>
<reference evidence="12" key="3">
    <citation type="submission" date="2025-08" db="UniProtKB">
        <authorList>
            <consortium name="RefSeq"/>
        </authorList>
    </citation>
    <scope>IDENTIFICATION</scope>
    <source>
        <strain evidence="12">NI907</strain>
    </source>
</reference>
<dbReference type="RefSeq" id="XP_030981425.1">
    <property type="nucleotide sequence ID" value="XM_031127567.1"/>
</dbReference>
<accession>A0A6P8B2S4</accession>
<dbReference type="Pfam" id="PF13793">
    <property type="entry name" value="Pribosyltran_N"/>
    <property type="match status" value="1"/>
</dbReference>
<feature type="compositionally biased region" description="Basic and acidic residues" evidence="9">
    <location>
        <begin position="59"/>
        <end position="70"/>
    </location>
</feature>
<dbReference type="KEGG" id="pgri:PgNI_07557"/>
<organism evidence="11 12">
    <name type="scientific">Pyricularia grisea</name>
    <name type="common">Crabgrass-specific blast fungus</name>
    <name type="synonym">Magnaporthe grisea</name>
    <dbReference type="NCBI Taxonomy" id="148305"/>
    <lineage>
        <taxon>Eukaryota</taxon>
        <taxon>Fungi</taxon>
        <taxon>Dikarya</taxon>
        <taxon>Ascomycota</taxon>
        <taxon>Pezizomycotina</taxon>
        <taxon>Sordariomycetes</taxon>
        <taxon>Sordariomycetidae</taxon>
        <taxon>Magnaporthales</taxon>
        <taxon>Pyriculariaceae</taxon>
        <taxon>Pyricularia</taxon>
    </lineage>
</organism>